<evidence type="ECO:0000256" key="1">
    <source>
        <dbReference type="ARBA" id="ARBA00005709"/>
    </source>
</evidence>
<dbReference type="EMBL" id="SJPJ01000001">
    <property type="protein sequence ID" value="TWT79074.1"/>
    <property type="molecule type" value="Genomic_DNA"/>
</dbReference>
<dbReference type="PANTHER" id="PTHR42792">
    <property type="entry name" value="FLAGELLIN"/>
    <property type="match status" value="1"/>
</dbReference>
<protein>
    <recommendedName>
        <fullName evidence="4">Flagellin</fullName>
    </recommendedName>
</protein>
<dbReference type="Gene3D" id="6.10.280.190">
    <property type="match status" value="1"/>
</dbReference>
<dbReference type="GO" id="GO:0005198">
    <property type="term" value="F:structural molecule activity"/>
    <property type="evidence" value="ECO:0007669"/>
    <property type="project" value="UniProtKB-UniRule"/>
</dbReference>
<proteinExistence type="inferred from homology"/>
<dbReference type="InterPro" id="IPR042187">
    <property type="entry name" value="Flagellin_C_sub2"/>
</dbReference>
<dbReference type="InterPro" id="IPR001029">
    <property type="entry name" value="Flagellin_N"/>
</dbReference>
<dbReference type="OrthoDB" id="9796789at2"/>
<evidence type="ECO:0000259" key="6">
    <source>
        <dbReference type="Pfam" id="PF00700"/>
    </source>
</evidence>
<comment type="caution">
    <text evidence="7">The sequence shown here is derived from an EMBL/GenBank/DDBJ whole genome shotgun (WGS) entry which is preliminary data.</text>
</comment>
<dbReference type="PRINTS" id="PR00207">
    <property type="entry name" value="FLAGELLIN"/>
</dbReference>
<keyword evidence="8" id="KW-1185">Reference proteome</keyword>
<comment type="subcellular location">
    <subcellularLocation>
        <location evidence="4">Secreted</location>
    </subcellularLocation>
    <subcellularLocation>
        <location evidence="4">Bacterial flagellum</location>
    </subcellularLocation>
</comment>
<keyword evidence="7" id="KW-0282">Flagellum</keyword>
<keyword evidence="7" id="KW-0966">Cell projection</keyword>
<dbReference type="GO" id="GO:0005576">
    <property type="term" value="C:extracellular region"/>
    <property type="evidence" value="ECO:0007669"/>
    <property type="project" value="UniProtKB-SubCell"/>
</dbReference>
<organism evidence="7 8">
    <name type="scientific">Novipirellula herctigrandis</name>
    <dbReference type="NCBI Taxonomy" id="2527986"/>
    <lineage>
        <taxon>Bacteria</taxon>
        <taxon>Pseudomonadati</taxon>
        <taxon>Planctomycetota</taxon>
        <taxon>Planctomycetia</taxon>
        <taxon>Pirellulales</taxon>
        <taxon>Pirellulaceae</taxon>
        <taxon>Novipirellula</taxon>
    </lineage>
</organism>
<reference evidence="7 8" key="1">
    <citation type="submission" date="2019-02" db="EMBL/GenBank/DDBJ databases">
        <title>Deep-cultivation of Planctomycetes and their phenomic and genomic characterization uncovers novel biology.</title>
        <authorList>
            <person name="Wiegand S."/>
            <person name="Jogler M."/>
            <person name="Boedeker C."/>
            <person name="Pinto D."/>
            <person name="Vollmers J."/>
            <person name="Rivas-Marin E."/>
            <person name="Kohn T."/>
            <person name="Peeters S.H."/>
            <person name="Heuer A."/>
            <person name="Rast P."/>
            <person name="Oberbeckmann S."/>
            <person name="Bunk B."/>
            <person name="Jeske O."/>
            <person name="Meyerdierks A."/>
            <person name="Storesund J.E."/>
            <person name="Kallscheuer N."/>
            <person name="Luecker S."/>
            <person name="Lage O.M."/>
            <person name="Pohl T."/>
            <person name="Merkel B.J."/>
            <person name="Hornburger P."/>
            <person name="Mueller R.-W."/>
            <person name="Bruemmer F."/>
            <person name="Labrenz M."/>
            <person name="Spormann A.M."/>
            <person name="Op Den Camp H."/>
            <person name="Overmann J."/>
            <person name="Amann R."/>
            <person name="Jetten M.S.M."/>
            <person name="Mascher T."/>
            <person name="Medema M.H."/>
            <person name="Devos D.P."/>
            <person name="Kaster A.-K."/>
            <person name="Ovreas L."/>
            <person name="Rohde M."/>
            <person name="Galperin M.Y."/>
            <person name="Jogler C."/>
        </authorList>
    </citation>
    <scope>NUCLEOTIDE SEQUENCE [LARGE SCALE GENOMIC DNA]</scope>
    <source>
        <strain evidence="7 8">CA13</strain>
    </source>
</reference>
<accession>A0A5C5YVM0</accession>
<evidence type="ECO:0000259" key="5">
    <source>
        <dbReference type="Pfam" id="PF00669"/>
    </source>
</evidence>
<evidence type="ECO:0000256" key="2">
    <source>
        <dbReference type="ARBA" id="ARBA00022525"/>
    </source>
</evidence>
<dbReference type="Gene3D" id="1.20.1330.10">
    <property type="entry name" value="f41 fragment of flagellin, N-terminal domain"/>
    <property type="match status" value="2"/>
</dbReference>
<comment type="function">
    <text evidence="4">Flagellin is the subunit protein which polymerizes to form the filaments of bacterial flagella.</text>
</comment>
<dbReference type="Pfam" id="PF07196">
    <property type="entry name" value="Flagellin_IN"/>
    <property type="match status" value="1"/>
</dbReference>
<dbReference type="PANTHER" id="PTHR42792:SF2">
    <property type="entry name" value="FLAGELLIN"/>
    <property type="match status" value="1"/>
</dbReference>
<dbReference type="AlphaFoldDB" id="A0A5C5YVM0"/>
<evidence type="ECO:0000256" key="3">
    <source>
        <dbReference type="ARBA" id="ARBA00023143"/>
    </source>
</evidence>
<evidence type="ECO:0000256" key="4">
    <source>
        <dbReference type="RuleBase" id="RU362073"/>
    </source>
</evidence>
<feature type="domain" description="Flagellin N-terminal" evidence="5">
    <location>
        <begin position="4"/>
        <end position="140"/>
    </location>
</feature>
<dbReference type="Pfam" id="PF00700">
    <property type="entry name" value="Flagellin_C"/>
    <property type="match status" value="1"/>
</dbReference>
<evidence type="ECO:0000313" key="7">
    <source>
        <dbReference type="EMBL" id="TWT79074.1"/>
    </source>
</evidence>
<dbReference type="Pfam" id="PF00669">
    <property type="entry name" value="Flagellin_N"/>
    <property type="match status" value="1"/>
</dbReference>
<dbReference type="InterPro" id="IPR001492">
    <property type="entry name" value="Flagellin"/>
</dbReference>
<comment type="similarity">
    <text evidence="1 4">Belongs to the bacterial flagellin family.</text>
</comment>
<dbReference type="RefSeq" id="WP_146394320.1">
    <property type="nucleotide sequence ID" value="NZ_SJPJ01000001.1"/>
</dbReference>
<keyword evidence="7" id="KW-0969">Cilium</keyword>
<dbReference type="SUPFAM" id="SSF64518">
    <property type="entry name" value="Phase 1 flagellin"/>
    <property type="match status" value="2"/>
</dbReference>
<dbReference type="InterPro" id="IPR046358">
    <property type="entry name" value="Flagellin_C"/>
</dbReference>
<feature type="domain" description="Flagellin C-terminal" evidence="6">
    <location>
        <begin position="618"/>
        <end position="703"/>
    </location>
</feature>
<dbReference type="Gene3D" id="6.10.10.10">
    <property type="entry name" value="Flagellar export chaperone, C-terminal domain"/>
    <property type="match status" value="1"/>
</dbReference>
<evidence type="ECO:0000313" key="8">
    <source>
        <dbReference type="Proteomes" id="UP000315010"/>
    </source>
</evidence>
<keyword evidence="2 4" id="KW-0964">Secreted</keyword>
<dbReference type="GO" id="GO:0009288">
    <property type="term" value="C:bacterial-type flagellum"/>
    <property type="evidence" value="ECO:0007669"/>
    <property type="project" value="UniProtKB-SubCell"/>
</dbReference>
<dbReference type="InterPro" id="IPR010810">
    <property type="entry name" value="Flagellin_hook_IN_motif"/>
</dbReference>
<sequence length="704" mass="71602">MTRINTNVSSLVAQNRLNQNNNDLQTALTRLSTGLRINSGKDDPAGLIASEALRSEIGSFNKAISNTNRANQIITTADSALGQVSSLLSDVRGLVVEAANTGALSDDEVAANQLQVDSSLEAINRIAQTTTFQGRKLLDGGLDFITKSGTNATNIKTLQIDQANLGATGSVDVTVDISEAATKASVDIEGFRATAGAVDGVQATGKIEFSKEATPAVQSTTGTISTGGAGDFTLTAKSGGSYADDAFNGYAVVIDTVANGTNSSIAIDDTGTGTVTITLEEGETLATAATDLAAHADIAFASIGAVNVAGTDADPTAGTFASGAAAINDTAAIDITSTLEDDAFNGTITWVEADGTTTPTAAFDSGTNTLTVTVEDTDVVDLDAVTTAIDDLADFSAVKTGALPDFDANNAAYANPTITNLAGGTDELLAGVQADVVFELSGTNGSEVFNVSAGTTLDQLVSQINLVKDATGIEAAADGTQLELRSTEYGRDSVVDLRVIQEGAGGNFANGARSVGTDVKASINGREATTKGNKISLNTATLDVQLELEADQTDTSTFSITGGGALFQLGADVVSNQQARIGIGSVSSARLGGTAGKLFQLGSGGSASLSNDANAAAEIVTQAIDQVTGLRGRLGAFQATTLESNMVSLKDTVANLQEAESSIRDADFAQESAALTRAQILTQSGTNVLSMANQNPQNVLSLLR</sequence>
<keyword evidence="3 4" id="KW-0975">Bacterial flagellum</keyword>
<name>A0A5C5YVM0_9BACT</name>
<gene>
    <name evidence="7" type="primary">fliC</name>
    <name evidence="7" type="ORF">CA13_04710</name>
</gene>
<dbReference type="Proteomes" id="UP000315010">
    <property type="component" value="Unassembled WGS sequence"/>
</dbReference>